<name>A0ABM1ZPL6_AEDAL</name>
<dbReference type="GeneID" id="134288912"/>
<dbReference type="PANTHER" id="PTHR21301:SF10">
    <property type="entry name" value="REVERSE TRANSCRIPTASE DOMAIN-CONTAINING PROTEIN"/>
    <property type="match status" value="1"/>
</dbReference>
<dbReference type="InterPro" id="IPR043502">
    <property type="entry name" value="DNA/RNA_pol_sf"/>
</dbReference>
<dbReference type="EnsemblMetazoa" id="AALFPA23_020454.R30206">
    <property type="protein sequence ID" value="AALFPA23_020454.P30206"/>
    <property type="gene ID" value="AALFPA23_020454"/>
</dbReference>
<dbReference type="CDD" id="cd00304">
    <property type="entry name" value="RT_like"/>
    <property type="match status" value="1"/>
</dbReference>
<dbReference type="SUPFAM" id="SSF56672">
    <property type="entry name" value="DNA/RNA polymerases"/>
    <property type="match status" value="1"/>
</dbReference>
<keyword evidence="4" id="KW-1185">Reference proteome</keyword>
<feature type="compositionally biased region" description="Pro residues" evidence="1">
    <location>
        <begin position="260"/>
        <end position="285"/>
    </location>
</feature>
<dbReference type="PANTHER" id="PTHR21301">
    <property type="entry name" value="REVERSE TRANSCRIPTASE"/>
    <property type="match status" value="1"/>
</dbReference>
<sequence length="570" mass="65012">MQIPEGYIMISLDVVSLFTNVPRDLVRKNIIERWREVDTNINLDMFLEIVELCMESSYFCYEGQFFMQTYGTAMGSPLSPILADIVLDSVINRALSTLPFESPIFKKYVDDIFMVIPQQTIQLVLEAFNRIEPRLQFTVEVEKEGKLPFLDMTVIRKDSQELTTEWYAKPIASGRMLNYHSFHQPRYKMNVANNFIHSVHKLTHNKSEEEIAATIRDHLRRNNYPKQLVNRLLNLYKAKRFSTPSSTPADQPSSLRLPTASPPRLPPPAPPPTATSSAAPPPPTIPSCQPSCQLPMTPQDNTSSRPFCQQTSPPPTNDYQSSHNTQQEAIEHGERSMNQQINITNQQSRYVQSSISTTQSGSANPSTINVQPTAPPDQKMYRSIPYIPSLSERISKILKKDYPNVVIATRQIRTIKTIHTKVKFPTSKEDKSNIIYKIPCNNCESCYIGMTKNSLRKRLAGHKSNINKLEKMLNENHTNTALTALAETTTALIKHCIQSQHKFDLDRTEIIDHSNKTTTLPFLEMCHITNTNHTVNKRTDVEGLNTTYAALLHSIKNHYEHNKHDRIRPE</sequence>
<organism evidence="3 4">
    <name type="scientific">Aedes albopictus</name>
    <name type="common">Asian tiger mosquito</name>
    <name type="synonym">Stegomyia albopicta</name>
    <dbReference type="NCBI Taxonomy" id="7160"/>
    <lineage>
        <taxon>Eukaryota</taxon>
        <taxon>Metazoa</taxon>
        <taxon>Ecdysozoa</taxon>
        <taxon>Arthropoda</taxon>
        <taxon>Hexapoda</taxon>
        <taxon>Insecta</taxon>
        <taxon>Pterygota</taxon>
        <taxon>Neoptera</taxon>
        <taxon>Endopterygota</taxon>
        <taxon>Diptera</taxon>
        <taxon>Nematocera</taxon>
        <taxon>Culicoidea</taxon>
        <taxon>Culicidae</taxon>
        <taxon>Culicinae</taxon>
        <taxon>Aedini</taxon>
        <taxon>Aedes</taxon>
        <taxon>Stegomyia</taxon>
    </lineage>
</organism>
<reference evidence="3" key="2">
    <citation type="submission" date="2025-05" db="UniProtKB">
        <authorList>
            <consortium name="EnsemblMetazoa"/>
        </authorList>
    </citation>
    <scope>IDENTIFICATION</scope>
    <source>
        <strain evidence="3">Foshan</strain>
    </source>
</reference>
<proteinExistence type="predicted"/>
<feature type="region of interest" description="Disordered" evidence="1">
    <location>
        <begin position="242"/>
        <end position="329"/>
    </location>
</feature>
<dbReference type="InterPro" id="IPR000477">
    <property type="entry name" value="RT_dom"/>
</dbReference>
<feature type="domain" description="Reverse transcriptase" evidence="2">
    <location>
        <begin position="1"/>
        <end position="171"/>
    </location>
</feature>
<evidence type="ECO:0000313" key="3">
    <source>
        <dbReference type="EnsemblMetazoa" id="AALFPA23_020454.P30206"/>
    </source>
</evidence>
<dbReference type="CDD" id="cd10442">
    <property type="entry name" value="GIY-YIG_PLEs"/>
    <property type="match status" value="1"/>
</dbReference>
<feature type="compositionally biased region" description="Polar residues" evidence="1">
    <location>
        <begin position="242"/>
        <end position="251"/>
    </location>
</feature>
<evidence type="ECO:0000313" key="4">
    <source>
        <dbReference type="Proteomes" id="UP000069940"/>
    </source>
</evidence>
<feature type="compositionally biased region" description="Polar residues" evidence="1">
    <location>
        <begin position="356"/>
        <end position="372"/>
    </location>
</feature>
<dbReference type="InterPro" id="IPR058912">
    <property type="entry name" value="HTH_animal"/>
</dbReference>
<evidence type="ECO:0000259" key="2">
    <source>
        <dbReference type="PROSITE" id="PS50878"/>
    </source>
</evidence>
<feature type="region of interest" description="Disordered" evidence="1">
    <location>
        <begin position="356"/>
        <end position="380"/>
    </location>
</feature>
<dbReference type="RefSeq" id="XP_062710829.1">
    <property type="nucleotide sequence ID" value="XM_062854845.1"/>
</dbReference>
<dbReference type="Pfam" id="PF26215">
    <property type="entry name" value="HTH_animal"/>
    <property type="match status" value="1"/>
</dbReference>
<accession>A0ABM1ZPL6</accession>
<dbReference type="PROSITE" id="PS50878">
    <property type="entry name" value="RT_POL"/>
    <property type="match status" value="1"/>
</dbReference>
<feature type="compositionally biased region" description="Polar residues" evidence="1">
    <location>
        <begin position="286"/>
        <end position="328"/>
    </location>
</feature>
<dbReference type="Proteomes" id="UP000069940">
    <property type="component" value="Unassembled WGS sequence"/>
</dbReference>
<reference evidence="4" key="1">
    <citation type="journal article" date="2015" name="Proc. Natl. Acad. Sci. U.S.A.">
        <title>Genome sequence of the Asian Tiger mosquito, Aedes albopictus, reveals insights into its biology, genetics, and evolution.</title>
        <authorList>
            <person name="Chen X.G."/>
            <person name="Jiang X."/>
            <person name="Gu J."/>
            <person name="Xu M."/>
            <person name="Wu Y."/>
            <person name="Deng Y."/>
            <person name="Zhang C."/>
            <person name="Bonizzoni M."/>
            <person name="Dermauw W."/>
            <person name="Vontas J."/>
            <person name="Armbruster P."/>
            <person name="Huang X."/>
            <person name="Yang Y."/>
            <person name="Zhang H."/>
            <person name="He W."/>
            <person name="Peng H."/>
            <person name="Liu Y."/>
            <person name="Wu K."/>
            <person name="Chen J."/>
            <person name="Lirakis M."/>
            <person name="Topalis P."/>
            <person name="Van Leeuwen T."/>
            <person name="Hall A.B."/>
            <person name="Jiang X."/>
            <person name="Thorpe C."/>
            <person name="Mueller R.L."/>
            <person name="Sun C."/>
            <person name="Waterhouse R.M."/>
            <person name="Yan G."/>
            <person name="Tu Z.J."/>
            <person name="Fang X."/>
            <person name="James A.A."/>
        </authorList>
    </citation>
    <scope>NUCLEOTIDE SEQUENCE [LARGE SCALE GENOMIC DNA]</scope>
    <source>
        <strain evidence="4">Foshan</strain>
    </source>
</reference>
<evidence type="ECO:0000256" key="1">
    <source>
        <dbReference type="SAM" id="MobiDB-lite"/>
    </source>
</evidence>
<protein>
    <recommendedName>
        <fullName evidence="2">Reverse transcriptase domain-containing protein</fullName>
    </recommendedName>
</protein>